<dbReference type="Proteomes" id="UP000255467">
    <property type="component" value="Unassembled WGS sequence"/>
</dbReference>
<accession>A0A378Y7F9</accession>
<feature type="transmembrane region" description="Helical" evidence="1">
    <location>
        <begin position="12"/>
        <end position="32"/>
    </location>
</feature>
<sequence length="201" mass="22098">MTGEVEVSERRRWWLLAALVLLVAGIAAAAALNLSDRYYRFGWIPTWALPACWTAALIALGFDAASRPAPRRMWIRATLVSILASLTLLFWGIAMVVAMLFDDNKVVAVEMSPDGRFEAAMESVGGIDPSCRVMLRERGWILSRQTLVSQPFAGPCPAHVSFGVGDTISIVVADGQEPQTTTFDADRMRVTRVLPTSVHHR</sequence>
<dbReference type="RefSeq" id="WP_039816962.1">
    <property type="nucleotide sequence ID" value="NZ_UGRY01000002.1"/>
</dbReference>
<name>A0A378Y7F9_9NOCA</name>
<dbReference type="OrthoDB" id="4559570at2"/>
<organism evidence="2 3">
    <name type="scientific">Nocardia otitidiscaviarum</name>
    <dbReference type="NCBI Taxonomy" id="1823"/>
    <lineage>
        <taxon>Bacteria</taxon>
        <taxon>Bacillati</taxon>
        <taxon>Actinomycetota</taxon>
        <taxon>Actinomycetes</taxon>
        <taxon>Mycobacteriales</taxon>
        <taxon>Nocardiaceae</taxon>
        <taxon>Nocardia</taxon>
    </lineage>
</organism>
<protein>
    <submittedName>
        <fullName evidence="2">Uncharacterized protein</fullName>
    </submittedName>
</protein>
<keyword evidence="1" id="KW-0472">Membrane</keyword>
<feature type="transmembrane region" description="Helical" evidence="1">
    <location>
        <begin position="44"/>
        <end position="65"/>
    </location>
</feature>
<reference evidence="2 3" key="1">
    <citation type="submission" date="2018-06" db="EMBL/GenBank/DDBJ databases">
        <authorList>
            <consortium name="Pathogen Informatics"/>
            <person name="Doyle S."/>
        </authorList>
    </citation>
    <scope>NUCLEOTIDE SEQUENCE [LARGE SCALE GENOMIC DNA]</scope>
    <source>
        <strain evidence="2 3">NCTC1934</strain>
    </source>
</reference>
<keyword evidence="1" id="KW-1133">Transmembrane helix</keyword>
<evidence type="ECO:0000313" key="3">
    <source>
        <dbReference type="Proteomes" id="UP000255467"/>
    </source>
</evidence>
<feature type="transmembrane region" description="Helical" evidence="1">
    <location>
        <begin position="77"/>
        <end position="101"/>
    </location>
</feature>
<dbReference type="AlphaFoldDB" id="A0A378Y7F9"/>
<evidence type="ECO:0000256" key="1">
    <source>
        <dbReference type="SAM" id="Phobius"/>
    </source>
</evidence>
<dbReference type="EMBL" id="UGRY01000002">
    <property type="protein sequence ID" value="SUA73145.1"/>
    <property type="molecule type" value="Genomic_DNA"/>
</dbReference>
<evidence type="ECO:0000313" key="2">
    <source>
        <dbReference type="EMBL" id="SUA73145.1"/>
    </source>
</evidence>
<keyword evidence="3" id="KW-1185">Reference proteome</keyword>
<proteinExistence type="predicted"/>
<keyword evidence="1" id="KW-0812">Transmembrane</keyword>
<gene>
    <name evidence="2" type="ORF">NCTC1934_00581</name>
</gene>